<name>A0ABT8ZUB0_9SPHN</name>
<reference evidence="1" key="1">
    <citation type="submission" date="2023-07" db="EMBL/GenBank/DDBJ databases">
        <authorList>
            <person name="Kim M.K."/>
        </authorList>
    </citation>
    <scope>NUCLEOTIDE SEQUENCE</scope>
    <source>
        <strain evidence="1">CA1-15</strain>
    </source>
</reference>
<comment type="caution">
    <text evidence="1">The sequence shown here is derived from an EMBL/GenBank/DDBJ whole genome shotgun (WGS) entry which is preliminary data.</text>
</comment>
<dbReference type="Proteomes" id="UP001176468">
    <property type="component" value="Unassembled WGS sequence"/>
</dbReference>
<dbReference type="EMBL" id="JAUQSZ010000001">
    <property type="protein sequence ID" value="MDO7841166.1"/>
    <property type="molecule type" value="Genomic_DNA"/>
</dbReference>
<accession>A0ABT8ZUB0</accession>
<evidence type="ECO:0000313" key="1">
    <source>
        <dbReference type="EMBL" id="MDO7841166.1"/>
    </source>
</evidence>
<gene>
    <name evidence="1" type="ORF">Q5H94_02405</name>
</gene>
<dbReference type="RefSeq" id="WP_304559593.1">
    <property type="nucleotide sequence ID" value="NZ_JAUQSZ010000001.1"/>
</dbReference>
<sequence>MAEYTLVPHPDTPPRAIDFVGVSIRQDEHGLNLCYVIGGDTAGLVIPPAAAPCRTDELWRTTCFELFVQTGATDYLEFNFSPSSAWAAYRFSDYRTGMAPADAAPRIGISDEGDALIVAVRIAAPAPPGTLAALSVVVEERDGTKSYWALAHGDGPPDFHDPDCFVAPLPAPEPA</sequence>
<dbReference type="CDD" id="cd09627">
    <property type="entry name" value="DOMON_murB_like"/>
    <property type="match status" value="1"/>
</dbReference>
<dbReference type="Gene3D" id="2.60.40.1190">
    <property type="match status" value="1"/>
</dbReference>
<evidence type="ECO:0000313" key="2">
    <source>
        <dbReference type="Proteomes" id="UP001176468"/>
    </source>
</evidence>
<organism evidence="1 2">
    <name type="scientific">Sphingomonas immobilis</name>
    <dbReference type="NCBI Taxonomy" id="3063997"/>
    <lineage>
        <taxon>Bacteria</taxon>
        <taxon>Pseudomonadati</taxon>
        <taxon>Pseudomonadota</taxon>
        <taxon>Alphaproteobacteria</taxon>
        <taxon>Sphingomonadales</taxon>
        <taxon>Sphingomonadaceae</taxon>
        <taxon>Sphingomonas</taxon>
    </lineage>
</organism>
<proteinExistence type="predicted"/>
<protein>
    <submittedName>
        <fullName evidence="1">DOMON-like domain-containing protein</fullName>
    </submittedName>
</protein>
<keyword evidence="2" id="KW-1185">Reference proteome</keyword>